<dbReference type="InParanoid" id="U7E268"/>
<protein>
    <submittedName>
        <fullName evidence="3">Uncharacterized protein</fullName>
    </submittedName>
</protein>
<accession>U7E268</accession>
<dbReference type="InterPro" id="IPR050905">
    <property type="entry name" value="Plant_NBS-LRR"/>
</dbReference>
<feature type="compositionally biased region" description="Basic and acidic residues" evidence="2">
    <location>
        <begin position="1"/>
        <end position="12"/>
    </location>
</feature>
<name>U7E268_POPTR</name>
<reference evidence="3" key="2">
    <citation type="submission" date="2017-07" db="EMBL/GenBank/DDBJ databases">
        <title>WGS assembly of Populus trichocarpa.</title>
        <authorList>
            <person name="Tuskan G."/>
            <person name="Difazio S."/>
            <person name="Jansson S."/>
            <person name="Bohlmann J."/>
            <person name="Grigoriev I."/>
            <person name="Hellsten U."/>
            <person name="Putnam N."/>
            <person name="Ralph S."/>
            <person name="Rombauts S."/>
            <person name="Salamov A."/>
            <person name="Schein J."/>
            <person name="Sterck L."/>
            <person name="Aerts A."/>
            <person name="Bhalerao R."/>
            <person name="Bhalerao R."/>
            <person name="Blaudez D."/>
            <person name="Boerjan W."/>
            <person name="Brun A."/>
            <person name="Brunner A."/>
            <person name="Busov V."/>
            <person name="Campbell M."/>
            <person name="Carlson J."/>
            <person name="Chalot M."/>
            <person name="Chapman J."/>
            <person name="Chen G."/>
            <person name="Cooper D."/>
            <person name="Coutinho P."/>
            <person name="Couturier J."/>
            <person name="Covert S."/>
            <person name="Cronk Q."/>
            <person name="Cunningham R."/>
            <person name="Davis J."/>
            <person name="Degroeve S."/>
            <person name="Dejardin A."/>
            <person name="Depamphilis C."/>
            <person name="Detter J."/>
            <person name="Dirks B."/>
            <person name="Dubchak I."/>
            <person name="Duplessis S."/>
            <person name="Ehlting J."/>
            <person name="Ellis B."/>
            <person name="Gendler K."/>
            <person name="Goodstein D."/>
            <person name="Gribskov M."/>
            <person name="Grimwood J."/>
            <person name="Groover A."/>
            <person name="Gunter L."/>
            <person name="Hamberger B."/>
            <person name="Heinze B."/>
            <person name="Helariutta Y."/>
            <person name="Henrissat B."/>
            <person name="Holligan D."/>
            <person name="Holt R."/>
            <person name="Huang W."/>
            <person name="Islam-Faridi N."/>
            <person name="Jones S."/>
            <person name="Jones-Rhoades M."/>
            <person name="Jorgensen R."/>
            <person name="Joshi C."/>
            <person name="Kangasjarvi J."/>
            <person name="Karlsson J."/>
            <person name="Kelleher C."/>
            <person name="Kirkpatrick R."/>
            <person name="Kirst M."/>
            <person name="Kohler A."/>
            <person name="Kalluri U."/>
            <person name="Larimer F."/>
            <person name="Leebens-Mack J."/>
            <person name="Leple J."/>
            <person name="Locascio P."/>
            <person name="Lou Y."/>
            <person name="Lucas S."/>
            <person name="Martin F."/>
            <person name="Montanini B."/>
            <person name="Napoli C."/>
            <person name="Nelson D."/>
            <person name="Nelson C."/>
            <person name="Nieminen K."/>
            <person name="Nilsson O."/>
            <person name="Pereda V."/>
            <person name="Peter G."/>
            <person name="Philippe R."/>
            <person name="Pilate G."/>
            <person name="Poliakov A."/>
            <person name="Razumovskaya J."/>
            <person name="Richardson P."/>
            <person name="Rinaldi C."/>
            <person name="Ritland K."/>
            <person name="Rouze P."/>
            <person name="Ryaboy D."/>
            <person name="Schmutz J."/>
            <person name="Schrader J."/>
            <person name="Segerman B."/>
            <person name="Shin H."/>
            <person name="Siddiqui A."/>
            <person name="Sterky F."/>
            <person name="Terry A."/>
            <person name="Tsai C."/>
            <person name="Uberbacher E."/>
            <person name="Unneberg P."/>
            <person name="Vahala J."/>
            <person name="Wall K."/>
            <person name="Wessler S."/>
            <person name="Yang G."/>
            <person name="Yin T."/>
            <person name="Douglas C."/>
            <person name="Marra M."/>
            <person name="Sandberg G."/>
            <person name="Van De Peer Y."/>
            <person name="Rokhsar D."/>
        </authorList>
    </citation>
    <scope>NUCLEOTIDE SEQUENCE</scope>
    <source>
        <strain evidence="3">Nisqually-1</strain>
    </source>
</reference>
<organism evidence="3">
    <name type="scientific">Populus trichocarpa</name>
    <name type="common">Western balsam poplar</name>
    <name type="synonym">Populus balsamifera subsp. trichocarpa</name>
    <dbReference type="NCBI Taxonomy" id="3694"/>
    <lineage>
        <taxon>Eukaryota</taxon>
        <taxon>Viridiplantae</taxon>
        <taxon>Streptophyta</taxon>
        <taxon>Embryophyta</taxon>
        <taxon>Tracheophyta</taxon>
        <taxon>Spermatophyta</taxon>
        <taxon>Magnoliopsida</taxon>
        <taxon>eudicotyledons</taxon>
        <taxon>Gunneridae</taxon>
        <taxon>Pentapetalae</taxon>
        <taxon>rosids</taxon>
        <taxon>fabids</taxon>
        <taxon>Malpighiales</taxon>
        <taxon>Salicaceae</taxon>
        <taxon>Saliceae</taxon>
        <taxon>Populus</taxon>
    </lineage>
</organism>
<proteinExistence type="predicted"/>
<evidence type="ECO:0000256" key="2">
    <source>
        <dbReference type="SAM" id="MobiDB-lite"/>
    </source>
</evidence>
<dbReference type="Gene3D" id="3.40.50.300">
    <property type="entry name" value="P-loop containing nucleotide triphosphate hydrolases"/>
    <property type="match status" value="1"/>
</dbReference>
<gene>
    <name evidence="3" type="ORF">POPTR_T015600</name>
</gene>
<dbReference type="GO" id="GO:0043531">
    <property type="term" value="F:ADP binding"/>
    <property type="evidence" value="ECO:0007669"/>
    <property type="project" value="InterPro"/>
</dbReference>
<keyword evidence="1" id="KW-0611">Plant defense</keyword>
<dbReference type="Pfam" id="PF00931">
    <property type="entry name" value="NB-ARC"/>
    <property type="match status" value="1"/>
</dbReference>
<feature type="compositionally biased region" description="Polar residues" evidence="2">
    <location>
        <begin position="13"/>
        <end position="24"/>
    </location>
</feature>
<dbReference type="PANTHER" id="PTHR33463">
    <property type="entry name" value="NB-ARC DOMAIN-CONTAINING PROTEIN-RELATED"/>
    <property type="match status" value="1"/>
</dbReference>
<evidence type="ECO:0000313" key="3">
    <source>
        <dbReference type="EMBL" id="PNS24109.1"/>
    </source>
</evidence>
<dbReference type="PANTHER" id="PTHR33463:SF187">
    <property type="entry name" value="AND NB-ARC DOMAIN DISEASE RESISTANCE PROTEIN, PUTATIVE-RELATED"/>
    <property type="match status" value="1"/>
</dbReference>
<dbReference type="InterPro" id="IPR027417">
    <property type="entry name" value="P-loop_NTPase"/>
</dbReference>
<dbReference type="SUPFAM" id="SSF52540">
    <property type="entry name" value="P-loop containing nucleoside triphosphate hydrolases"/>
    <property type="match status" value="1"/>
</dbReference>
<dbReference type="AlphaFoldDB" id="U7E268"/>
<dbReference type="InterPro" id="IPR002182">
    <property type="entry name" value="NB-ARC"/>
</dbReference>
<feature type="region of interest" description="Disordered" evidence="2">
    <location>
        <begin position="1"/>
        <end position="44"/>
    </location>
</feature>
<reference evidence="3" key="1">
    <citation type="journal article" date="2006" name="Science">
        <title>The genome of black cottonwood, Populus trichocarpa (Torr. &amp; Gray).</title>
        <authorList>
            <person name="Tuskan G.A."/>
            <person name="Difazio S."/>
            <person name="Jansson S."/>
            <person name="Bohlmann J."/>
            <person name="Grigoriev I."/>
            <person name="Hellsten U."/>
            <person name="Putnam N."/>
            <person name="Ralph S."/>
            <person name="Rombauts S."/>
            <person name="Salamov A."/>
            <person name="Schein J."/>
            <person name="Sterck L."/>
            <person name="Aerts A."/>
            <person name="Bhalerao R.R."/>
            <person name="Bhalerao R.P."/>
            <person name="Blaudez D."/>
            <person name="Boerjan W."/>
            <person name="Brun A."/>
            <person name="Brunner A."/>
            <person name="Busov V."/>
            <person name="Campbell M."/>
            <person name="Carlson J."/>
            <person name="Chalot M."/>
            <person name="Chapman J."/>
            <person name="Chen G.L."/>
            <person name="Cooper D."/>
            <person name="Coutinho P.M."/>
            <person name="Couturier J."/>
            <person name="Covert S."/>
            <person name="Cronk Q."/>
            <person name="Cunningham R."/>
            <person name="Davis J."/>
            <person name="Degroeve S."/>
            <person name="Dejardin A."/>
            <person name="Depamphilis C."/>
            <person name="Detter J."/>
            <person name="Dirks B."/>
            <person name="Dubchak I."/>
            <person name="Duplessis S."/>
            <person name="Ehlting J."/>
            <person name="Ellis B."/>
            <person name="Gendler K."/>
            <person name="Goodstein D."/>
            <person name="Gribskov M."/>
            <person name="Grimwood J."/>
            <person name="Groover A."/>
            <person name="Gunter L."/>
            <person name="Hamberger B."/>
            <person name="Heinze B."/>
            <person name="Helariutta Y."/>
            <person name="Henrissat B."/>
            <person name="Holligan D."/>
            <person name="Holt R."/>
            <person name="Huang W."/>
            <person name="Islam-Faridi N."/>
            <person name="Jones S."/>
            <person name="Jones-Rhoades M."/>
            <person name="Jorgensen R."/>
            <person name="Joshi C."/>
            <person name="Kangasjarvi J."/>
            <person name="Karlsson J."/>
            <person name="Kelleher C."/>
            <person name="Kirkpatrick R."/>
            <person name="Kirst M."/>
            <person name="Kohler A."/>
            <person name="Kalluri U."/>
            <person name="Larimer F."/>
            <person name="Leebens-Mack J."/>
            <person name="Leple J.C."/>
            <person name="Locascio P."/>
            <person name="Lou Y."/>
            <person name="Lucas S."/>
            <person name="Martin F."/>
            <person name="Montanini B."/>
            <person name="Napoli C."/>
            <person name="Nelson D.R."/>
            <person name="Nelson C."/>
            <person name="Nieminen K."/>
            <person name="Nilsson O."/>
            <person name="Pereda V."/>
            <person name="Peter G."/>
            <person name="Philippe R."/>
            <person name="Pilate G."/>
            <person name="Poliakov A."/>
            <person name="Razumovskaya J."/>
            <person name="Richardson P."/>
            <person name="Rinaldi C."/>
            <person name="Ritland K."/>
            <person name="Rouze P."/>
            <person name="Ryaboy D."/>
            <person name="Schmutz J."/>
            <person name="Schrader J."/>
            <person name="Segerman B."/>
            <person name="Shin H."/>
            <person name="Siddiqui A."/>
            <person name="Sterky F."/>
            <person name="Terry A."/>
            <person name="Tsai C.J."/>
            <person name="Uberbacher E."/>
            <person name="Unneberg P."/>
            <person name="Vahala J."/>
            <person name="Wall K."/>
            <person name="Wessler S."/>
            <person name="Yang G."/>
            <person name="Yin T."/>
            <person name="Douglas C."/>
            <person name="Marra M."/>
            <person name="Sandberg G."/>
            <person name="Van de Peer Y."/>
            <person name="Rokhsar D."/>
        </authorList>
    </citation>
    <scope>NUCLEOTIDE SEQUENCE [LARGE SCALE GENOMIC DNA]</scope>
    <source>
        <strain evidence="3">Nisqually-1</strain>
    </source>
</reference>
<sequence>MHDASETIRRTEQVQNLERPSINQADGPRVDSSPPKELSCLGLGSDDGRIQWGVQAMEQGAEEELICSHPEAKSGIEYPLKDLFSMLTEMSPQNIKMIWSWLMDDEVSTIGIYRIGGDDKTTMLQHICNELLERRDISHIVYWVNVPQGFRIEELQDLIAKYLHLDLSSKYDDLSRAVKLAKELAKKQK</sequence>
<dbReference type="EMBL" id="KZ623343">
    <property type="protein sequence ID" value="PNS24109.1"/>
    <property type="molecule type" value="Genomic_DNA"/>
</dbReference>
<evidence type="ECO:0000256" key="1">
    <source>
        <dbReference type="ARBA" id="ARBA00022821"/>
    </source>
</evidence>